<sequence>MAPLKKITEPTHNSPESSGDSDRPLVATRPQAAVKKGAAKVPRNGIVNVDSSTTSSKPAKKTSGAAMVSASKSATAKTTSNDDSKEPQKQKGKRVADDTDQGDGTPVRSTKKAKEDGKRISSNPAAKKTTTPARVSSPALDDPSDAQTRPSRRHKTNQGTSSFSDSDASDEEQDDDGNYGEETQHSKRKSKSNSQSMALVIANKTTKGTERKRKPPKAGEDWDAIASKYAEISGLKTECKSTLPNRYNRMKTYFVTMNDEDAITLFKAKIEIDKEQADELWQRVADRVEAIGGLAFEPDALFRNWKKLSLAGNPIALKANYLGTESIDGDGGNKGVEDHDDDQHVEDEEMVLG</sequence>
<feature type="compositionally biased region" description="Low complexity" evidence="1">
    <location>
        <begin position="51"/>
        <end position="79"/>
    </location>
</feature>
<feature type="compositionally biased region" description="Acidic residues" evidence="1">
    <location>
        <begin position="167"/>
        <end position="179"/>
    </location>
</feature>
<feature type="compositionally biased region" description="Basic and acidic residues" evidence="1">
    <location>
        <begin position="80"/>
        <end position="97"/>
    </location>
</feature>
<proteinExistence type="predicted"/>
<comment type="caution">
    <text evidence="2">The sequence shown here is derived from an EMBL/GenBank/DDBJ whole genome shotgun (WGS) entry which is preliminary data.</text>
</comment>
<organism evidence="2 3">
    <name type="scientific">Sphaceloma murrayae</name>
    <dbReference type="NCBI Taxonomy" id="2082308"/>
    <lineage>
        <taxon>Eukaryota</taxon>
        <taxon>Fungi</taxon>
        <taxon>Dikarya</taxon>
        <taxon>Ascomycota</taxon>
        <taxon>Pezizomycotina</taxon>
        <taxon>Dothideomycetes</taxon>
        <taxon>Dothideomycetidae</taxon>
        <taxon>Myriangiales</taxon>
        <taxon>Elsinoaceae</taxon>
        <taxon>Sphaceloma</taxon>
    </lineage>
</organism>
<feature type="compositionally biased region" description="Acidic residues" evidence="1">
    <location>
        <begin position="338"/>
        <end position="353"/>
    </location>
</feature>
<name>A0A2K1QQ06_9PEZI</name>
<dbReference type="InParanoid" id="A0A2K1QQ06"/>
<keyword evidence="3" id="KW-1185">Reference proteome</keyword>
<dbReference type="OrthoDB" id="5375264at2759"/>
<evidence type="ECO:0000256" key="1">
    <source>
        <dbReference type="SAM" id="MobiDB-lite"/>
    </source>
</evidence>
<accession>A0A2K1QQ06</accession>
<evidence type="ECO:0000313" key="3">
    <source>
        <dbReference type="Proteomes" id="UP000243797"/>
    </source>
</evidence>
<dbReference type="STRING" id="2082308.A0A2K1QQ06"/>
<dbReference type="AlphaFoldDB" id="A0A2K1QQ06"/>
<dbReference type="Proteomes" id="UP000243797">
    <property type="component" value="Unassembled WGS sequence"/>
</dbReference>
<evidence type="ECO:0000313" key="2">
    <source>
        <dbReference type="EMBL" id="PNS17039.1"/>
    </source>
</evidence>
<protein>
    <submittedName>
        <fullName evidence="2">Uncharacterized protein</fullName>
    </submittedName>
</protein>
<gene>
    <name evidence="2" type="ORF">CAC42_5003</name>
</gene>
<dbReference type="EMBL" id="NKHZ01000055">
    <property type="protein sequence ID" value="PNS17039.1"/>
    <property type="molecule type" value="Genomic_DNA"/>
</dbReference>
<feature type="region of interest" description="Disordered" evidence="1">
    <location>
        <begin position="1"/>
        <end position="221"/>
    </location>
</feature>
<reference evidence="2 3" key="1">
    <citation type="submission" date="2017-06" db="EMBL/GenBank/DDBJ databases">
        <title>Draft genome sequence of a variant of Elsinoe murrayae.</title>
        <authorList>
            <person name="Cheng Q."/>
        </authorList>
    </citation>
    <scope>NUCLEOTIDE SEQUENCE [LARGE SCALE GENOMIC DNA]</scope>
    <source>
        <strain evidence="2 3">CQ-2017a</strain>
    </source>
</reference>
<feature type="compositionally biased region" description="Polar residues" evidence="1">
    <location>
        <begin position="120"/>
        <end position="134"/>
    </location>
</feature>
<feature type="region of interest" description="Disordered" evidence="1">
    <location>
        <begin position="329"/>
        <end position="353"/>
    </location>
</feature>